<comment type="caution">
    <text evidence="1">The sequence shown here is derived from an EMBL/GenBank/DDBJ whole genome shotgun (WGS) entry which is preliminary data.</text>
</comment>
<name>A0A3N1Y255_9FIRM</name>
<dbReference type="OrthoDB" id="1550809at2"/>
<reference evidence="1 2" key="1">
    <citation type="submission" date="2018-11" db="EMBL/GenBank/DDBJ databases">
        <title>Genomic Encyclopedia of Type Strains, Phase IV (KMG-IV): sequencing the most valuable type-strain genomes for metagenomic binning, comparative biology and taxonomic classification.</title>
        <authorList>
            <person name="Goeker M."/>
        </authorList>
    </citation>
    <scope>NUCLEOTIDE SEQUENCE [LARGE SCALE GENOMIC DNA]</scope>
    <source>
        <strain evidence="1 2">DSM 26537</strain>
    </source>
</reference>
<dbReference type="AlphaFoldDB" id="A0A3N1Y255"/>
<protein>
    <submittedName>
        <fullName evidence="1">Intein</fullName>
    </submittedName>
</protein>
<evidence type="ECO:0000313" key="2">
    <source>
        <dbReference type="Proteomes" id="UP000273083"/>
    </source>
</evidence>
<proteinExistence type="predicted"/>
<dbReference type="Proteomes" id="UP000273083">
    <property type="component" value="Unassembled WGS sequence"/>
</dbReference>
<gene>
    <name evidence="1" type="ORF">EDD66_101229</name>
</gene>
<organism evidence="1 2">
    <name type="scientific">Mobilisporobacter senegalensis</name>
    <dbReference type="NCBI Taxonomy" id="1329262"/>
    <lineage>
        <taxon>Bacteria</taxon>
        <taxon>Bacillati</taxon>
        <taxon>Bacillota</taxon>
        <taxon>Clostridia</taxon>
        <taxon>Lachnospirales</taxon>
        <taxon>Lachnospiraceae</taxon>
        <taxon>Mobilisporobacter</taxon>
    </lineage>
</organism>
<evidence type="ECO:0000313" key="1">
    <source>
        <dbReference type="EMBL" id="ROR31612.1"/>
    </source>
</evidence>
<accession>A0A3N1Y255</accession>
<dbReference type="EMBL" id="RJVG01000001">
    <property type="protein sequence ID" value="ROR31612.1"/>
    <property type="molecule type" value="Genomic_DNA"/>
</dbReference>
<keyword evidence="2" id="KW-1185">Reference proteome</keyword>
<sequence length="484" mass="56879">MKFIKTYIREGMFERKIIWDEKVNLVFSSKNTRGKTTLLRILLFSLGYPIPNTKKIKFEKCIFETEVYCEIGNVIIRRENDYLQVNYLQEEKKFFLPHDQMEFHKLLWNTDNVDILENILGAIYVDQEKGWTLLNRGKAIGSIHFNIEQLIRGLSDRECKELIFKEKHLSNELKKYRQMMNISKYKEEINDLKDELVSESYDEELQNKLDILNFDYDMVKKELKRIDDVIKKNDSFRKYVESMKIRVRSSSGEEIPVTKDTIVDMDEYEDLLAAKRRLIASELSSISKKIDKIKLELPIQDDQFSFGKSESILKEFDKNIVKFNIDITTISNIISKLEKEHSLVVAGITEATRHNNAIVDEMFKVIIKYTDELELGLNEKVNYLFTSNLKELSGAVLHKMVFAYRLACIIEIQKKLNIKLPIILDSPSGKEVDRQNVNAMMNILKRDFSENQVILASIYSYDFDDINLIEIKDKLIDQMVEEFN</sequence>
<dbReference type="RefSeq" id="WP_123607708.1">
    <property type="nucleotide sequence ID" value="NZ_RJVG01000001.1"/>
</dbReference>